<dbReference type="PANTHER" id="PTHR12945">
    <property type="entry name" value="TRANSLATION INITIATION FACTOR EIF3-RELATED"/>
    <property type="match status" value="1"/>
</dbReference>
<accession>A0A974CS91</accession>
<evidence type="ECO:0000313" key="8">
    <source>
        <dbReference type="EMBL" id="OCT77715.1"/>
    </source>
</evidence>
<dbReference type="EMBL" id="CM004475">
    <property type="protein sequence ID" value="OCT77715.1"/>
    <property type="molecule type" value="Genomic_DNA"/>
</dbReference>
<evidence type="ECO:0000256" key="4">
    <source>
        <dbReference type="ARBA" id="ARBA00022694"/>
    </source>
</evidence>
<evidence type="ECO:0000256" key="5">
    <source>
        <dbReference type="ARBA" id="ARBA00023242"/>
    </source>
</evidence>
<dbReference type="OMA" id="TRCRPYQ"/>
<feature type="compositionally biased region" description="Polar residues" evidence="7">
    <location>
        <begin position="261"/>
        <end position="282"/>
    </location>
</feature>
<name>A0A974CS91_XENLA</name>
<feature type="compositionally biased region" description="Polar residues" evidence="7">
    <location>
        <begin position="292"/>
        <end position="313"/>
    </location>
</feature>
<comment type="similarity">
    <text evidence="2 6">Belongs to the TRM6/GCD10 family.</text>
</comment>
<sequence>MDQSDSGSGRFIGDGDFVVLKRQDVFKAVQVQRRKKIIFEKQWIYLDNVIGKHYGTTFEIGQGGNLQTKRTEVTTTELKEAGSDNRNIVDDGKSQKLTRDDIEALKEKGITGEAIVQQLIENSATFRDKTEFAQEKYIKKKKKKYEAVITVLKPSTRILAMMYCAREPGKICQLRYDTLAQMLTMGNIHAGSKVIVMETCAGLVLGAVMERMGGLGSVIQMYPGGGPVRAATDSFGFPKSFYKGLYEFPLSKVESLHTGTYSCRSSSSEQNPALGNNESSETQDQRRDNGEDSNSATECETVMDTNAQGQQEASGEGPLSQEEAQKQEKKQLALEKKRKQDEKRRKESEAATLLQEKNADGLIVASRFHPTPLMLSLLEFVAPSRPFVIYCQYQEPLLECYTKLREKGGVVNLKLSETWLRSYQVLPDRSHPKLVMSGGGGYILHGTTVAAEPAKPNPRTQEKSEEPATKKIKVEELES</sequence>
<dbReference type="InterPro" id="IPR017423">
    <property type="entry name" value="TRM6"/>
</dbReference>
<comment type="subcellular location">
    <subcellularLocation>
        <location evidence="1 6">Nucleus</location>
    </subcellularLocation>
</comment>
<gene>
    <name evidence="8" type="ORF">XELAEV_18028809mg</name>
</gene>
<dbReference type="PIRSF" id="PIRSF038170">
    <property type="entry name" value="tRNA_m1A_mtfrase"/>
    <property type="match status" value="1"/>
</dbReference>
<reference evidence="9" key="1">
    <citation type="journal article" date="2016" name="Nature">
        <title>Genome evolution in the allotetraploid frog Xenopus laevis.</title>
        <authorList>
            <person name="Session A.M."/>
            <person name="Uno Y."/>
            <person name="Kwon T."/>
            <person name="Chapman J.A."/>
            <person name="Toyoda A."/>
            <person name="Takahashi S."/>
            <person name="Fukui A."/>
            <person name="Hikosaka A."/>
            <person name="Suzuki A."/>
            <person name="Kondo M."/>
            <person name="van Heeringen S.J."/>
            <person name="Quigley I."/>
            <person name="Heinz S."/>
            <person name="Ogino H."/>
            <person name="Ochi H."/>
            <person name="Hellsten U."/>
            <person name="Lyons J.B."/>
            <person name="Simakov O."/>
            <person name="Putnam N."/>
            <person name="Stites J."/>
            <person name="Kuroki Y."/>
            <person name="Tanaka T."/>
            <person name="Michiue T."/>
            <person name="Watanabe M."/>
            <person name="Bogdanovic O."/>
            <person name="Lister R."/>
            <person name="Georgiou G."/>
            <person name="Paranjpe S.S."/>
            <person name="van Kruijsbergen I."/>
            <person name="Shu S."/>
            <person name="Carlson J."/>
            <person name="Kinoshita T."/>
            <person name="Ohta Y."/>
            <person name="Mawaribuchi S."/>
            <person name="Jenkins J."/>
            <person name="Grimwood J."/>
            <person name="Schmutz J."/>
            <person name="Mitros T."/>
            <person name="Mozaffari S.V."/>
            <person name="Suzuki Y."/>
            <person name="Haramoto Y."/>
            <person name="Yamamoto T.S."/>
            <person name="Takagi C."/>
            <person name="Heald R."/>
            <person name="Miller K."/>
            <person name="Haudenschild C."/>
            <person name="Kitzman J."/>
            <person name="Nakayama T."/>
            <person name="Izutsu Y."/>
            <person name="Robert J."/>
            <person name="Fortriede J."/>
            <person name="Burns K."/>
            <person name="Lotay V."/>
            <person name="Karimi K."/>
            <person name="Yasuoka Y."/>
            <person name="Dichmann D.S."/>
            <person name="Flajnik M.F."/>
            <person name="Houston D.W."/>
            <person name="Shendure J."/>
            <person name="DuPasquier L."/>
            <person name="Vize P.D."/>
            <person name="Zorn A.M."/>
            <person name="Ito M."/>
            <person name="Marcotte E.M."/>
            <person name="Wallingford J.B."/>
            <person name="Ito Y."/>
            <person name="Asashima M."/>
            <person name="Ueno N."/>
            <person name="Matsuda Y."/>
            <person name="Veenstra G.J."/>
            <person name="Fujiyama A."/>
            <person name="Harland R.M."/>
            <person name="Taira M."/>
            <person name="Rokhsar D.S."/>
        </authorList>
    </citation>
    <scope>NUCLEOTIDE SEQUENCE [LARGE SCALE GENOMIC DNA]</scope>
    <source>
        <strain evidence="9">J</strain>
    </source>
</reference>
<feature type="compositionally biased region" description="Basic and acidic residues" evidence="7">
    <location>
        <begin position="323"/>
        <end position="349"/>
    </location>
</feature>
<dbReference type="Pfam" id="PF04189">
    <property type="entry name" value="Gcd10p"/>
    <property type="match status" value="1"/>
</dbReference>
<evidence type="ECO:0000256" key="2">
    <source>
        <dbReference type="ARBA" id="ARBA00008320"/>
    </source>
</evidence>
<evidence type="ECO:0000256" key="3">
    <source>
        <dbReference type="ARBA" id="ARBA00021704"/>
    </source>
</evidence>
<keyword evidence="4 6" id="KW-0819">tRNA processing</keyword>
<dbReference type="OrthoDB" id="10254665at2759"/>
<feature type="region of interest" description="Disordered" evidence="7">
    <location>
        <begin position="261"/>
        <end position="352"/>
    </location>
</feature>
<proteinExistence type="inferred from homology"/>
<comment type="subunit">
    <text evidence="6">Heterotetramer.</text>
</comment>
<dbReference type="PANTHER" id="PTHR12945:SF0">
    <property type="entry name" value="TRNA (ADENINE(58)-N(1))-METHYLTRANSFERASE NON-CATALYTIC SUBUNIT TRM6"/>
    <property type="match status" value="1"/>
</dbReference>
<comment type="function">
    <text evidence="6">Substrate-binding subunit of tRNA (adenine-N1-)-methyltransferase, which catalyzes the formation of N1-methyladenine at position 58 (m1A58) in initiator methionyl-tRNA.</text>
</comment>
<dbReference type="Proteomes" id="UP000694892">
    <property type="component" value="Chromosome 5S"/>
</dbReference>
<dbReference type="KEGG" id="xla:443892"/>
<dbReference type="GO" id="GO:0031515">
    <property type="term" value="C:tRNA (m1A) methyltransferase complex"/>
    <property type="evidence" value="ECO:0007669"/>
    <property type="project" value="UniProtKB-UniRule"/>
</dbReference>
<dbReference type="GO" id="GO:0005634">
    <property type="term" value="C:nucleus"/>
    <property type="evidence" value="ECO:0007669"/>
    <property type="project" value="UniProtKB-SubCell"/>
</dbReference>
<dbReference type="AlphaFoldDB" id="A0A974CS91"/>
<organism evidence="8 9">
    <name type="scientific">Xenopus laevis</name>
    <name type="common">African clawed frog</name>
    <dbReference type="NCBI Taxonomy" id="8355"/>
    <lineage>
        <taxon>Eukaryota</taxon>
        <taxon>Metazoa</taxon>
        <taxon>Chordata</taxon>
        <taxon>Craniata</taxon>
        <taxon>Vertebrata</taxon>
        <taxon>Euteleostomi</taxon>
        <taxon>Amphibia</taxon>
        <taxon>Batrachia</taxon>
        <taxon>Anura</taxon>
        <taxon>Pipoidea</taxon>
        <taxon>Pipidae</taxon>
        <taxon>Xenopodinae</taxon>
        <taxon>Xenopus</taxon>
        <taxon>Xenopus</taxon>
    </lineage>
</organism>
<keyword evidence="5 6" id="KW-0539">Nucleus</keyword>
<feature type="compositionally biased region" description="Basic and acidic residues" evidence="7">
    <location>
        <begin position="460"/>
        <end position="479"/>
    </location>
</feature>
<evidence type="ECO:0000256" key="1">
    <source>
        <dbReference type="ARBA" id="ARBA00004123"/>
    </source>
</evidence>
<evidence type="ECO:0000256" key="7">
    <source>
        <dbReference type="SAM" id="MobiDB-lite"/>
    </source>
</evidence>
<feature type="region of interest" description="Disordered" evidence="7">
    <location>
        <begin position="451"/>
        <end position="479"/>
    </location>
</feature>
<evidence type="ECO:0000256" key="6">
    <source>
        <dbReference type="PIRNR" id="PIRNR038170"/>
    </source>
</evidence>
<evidence type="ECO:0000313" key="9">
    <source>
        <dbReference type="Proteomes" id="UP000694892"/>
    </source>
</evidence>
<dbReference type="GO" id="GO:0030488">
    <property type="term" value="P:tRNA methylation"/>
    <property type="evidence" value="ECO:0007669"/>
    <property type="project" value="InterPro"/>
</dbReference>
<protein>
    <recommendedName>
        <fullName evidence="3 6">tRNA (adenine(58)-N(1))-methyltransferase non-catalytic subunit TRM6</fullName>
    </recommendedName>
</protein>